<evidence type="ECO:0000256" key="6">
    <source>
        <dbReference type="ARBA" id="ARBA00022801"/>
    </source>
</evidence>
<evidence type="ECO:0000313" key="12">
    <source>
        <dbReference type="Proteomes" id="UP000190235"/>
    </source>
</evidence>
<dbReference type="AlphaFoldDB" id="A0A1M7M8J0"/>
<dbReference type="GO" id="GO:0006401">
    <property type="term" value="P:RNA catabolic process"/>
    <property type="evidence" value="ECO:0007669"/>
    <property type="project" value="InterPro"/>
</dbReference>
<keyword evidence="4" id="KW-0540">Nuclease</keyword>
<evidence type="ECO:0000256" key="5">
    <source>
        <dbReference type="ARBA" id="ARBA00022759"/>
    </source>
</evidence>
<dbReference type="InterPro" id="IPR035093">
    <property type="entry name" value="RelE/ParE_toxin_dom_sf"/>
</dbReference>
<protein>
    <recommendedName>
        <fullName evidence="2">Toxin YoeB</fullName>
    </recommendedName>
    <alternativeName>
        <fullName evidence="10">Putative endoribonuclease YoeB</fullName>
    </alternativeName>
    <alternativeName>
        <fullName evidence="8 9">Putative mRNA interferase YoeB</fullName>
    </alternativeName>
</protein>
<dbReference type="GO" id="GO:0003723">
    <property type="term" value="F:RNA binding"/>
    <property type="evidence" value="ECO:0007669"/>
    <property type="project" value="UniProtKB-KW"/>
</dbReference>
<dbReference type="RefSeq" id="WP_079735384.1">
    <property type="nucleotide sequence ID" value="NZ_LT670848.1"/>
</dbReference>
<dbReference type="GO" id="GO:0004519">
    <property type="term" value="F:endonuclease activity"/>
    <property type="evidence" value="ECO:0007669"/>
    <property type="project" value="UniProtKB-KW"/>
</dbReference>
<dbReference type="NCBIfam" id="TIGR02116">
    <property type="entry name" value="toxin_Txe_YoeB"/>
    <property type="match status" value="1"/>
</dbReference>
<evidence type="ECO:0000256" key="10">
    <source>
        <dbReference type="ARBA" id="ARBA00080029"/>
    </source>
</evidence>
<comment type="similarity">
    <text evidence="1">Belongs to the YoeB family.</text>
</comment>
<reference evidence="12" key="1">
    <citation type="submission" date="2016-11" db="EMBL/GenBank/DDBJ databases">
        <authorList>
            <person name="Varghese N."/>
            <person name="Submissions S."/>
        </authorList>
    </citation>
    <scope>NUCLEOTIDE SEQUENCE [LARGE SCALE GENOMIC DNA]</scope>
    <source>
        <strain evidence="12">ACAM 48</strain>
    </source>
</reference>
<name>A0A1M7M8J0_9FLAO</name>
<dbReference type="FunFam" id="3.30.2310.20:FF:000001">
    <property type="entry name" value="Addiction module toxin, Txe/YoeB family"/>
    <property type="match status" value="1"/>
</dbReference>
<dbReference type="GO" id="GO:0098795">
    <property type="term" value="P:global gene silencing by mRNA cleavage"/>
    <property type="evidence" value="ECO:0007669"/>
    <property type="project" value="TreeGrafter"/>
</dbReference>
<dbReference type="InterPro" id="IPR009614">
    <property type="entry name" value="YoeB_toxin"/>
</dbReference>
<dbReference type="Proteomes" id="UP000190235">
    <property type="component" value="Chromosome I"/>
</dbReference>
<keyword evidence="7" id="KW-0694">RNA-binding</keyword>
<keyword evidence="12" id="KW-1185">Reference proteome</keyword>
<evidence type="ECO:0000256" key="4">
    <source>
        <dbReference type="ARBA" id="ARBA00022722"/>
    </source>
</evidence>
<dbReference type="PANTHER" id="PTHR38039:SF1">
    <property type="entry name" value="TOXIN YOEB"/>
    <property type="match status" value="1"/>
</dbReference>
<dbReference type="PANTHER" id="PTHR38039">
    <property type="entry name" value="TOXIN YOEB"/>
    <property type="match status" value="1"/>
</dbReference>
<accession>A0A1M7M8J0</accession>
<evidence type="ECO:0000256" key="2">
    <source>
        <dbReference type="ARBA" id="ARBA00017742"/>
    </source>
</evidence>
<dbReference type="OrthoDB" id="9801102at2"/>
<evidence type="ECO:0000256" key="8">
    <source>
        <dbReference type="ARBA" id="ARBA00030388"/>
    </source>
</evidence>
<keyword evidence="5" id="KW-0255">Endonuclease</keyword>
<gene>
    <name evidence="11" type="ORF">SAMN05878281_2340</name>
</gene>
<dbReference type="EMBL" id="LT670848">
    <property type="protein sequence ID" value="SHM87024.1"/>
    <property type="molecule type" value="Genomic_DNA"/>
</dbReference>
<evidence type="ECO:0000256" key="9">
    <source>
        <dbReference type="ARBA" id="ARBA00079979"/>
    </source>
</evidence>
<organism evidence="11 12">
    <name type="scientific">Salegentibacter salegens</name>
    <dbReference type="NCBI Taxonomy" id="143223"/>
    <lineage>
        <taxon>Bacteria</taxon>
        <taxon>Pseudomonadati</taxon>
        <taxon>Bacteroidota</taxon>
        <taxon>Flavobacteriia</taxon>
        <taxon>Flavobacteriales</taxon>
        <taxon>Flavobacteriaceae</taxon>
        <taxon>Salegentibacter</taxon>
    </lineage>
</organism>
<evidence type="ECO:0000256" key="3">
    <source>
        <dbReference type="ARBA" id="ARBA00022649"/>
    </source>
</evidence>
<proteinExistence type="inferred from homology"/>
<dbReference type="GO" id="GO:0016787">
    <property type="term" value="F:hydrolase activity"/>
    <property type="evidence" value="ECO:0007669"/>
    <property type="project" value="UniProtKB-KW"/>
</dbReference>
<evidence type="ECO:0000313" key="11">
    <source>
        <dbReference type="EMBL" id="SHM87024.1"/>
    </source>
</evidence>
<keyword evidence="6" id="KW-0378">Hydrolase</keyword>
<evidence type="ECO:0000256" key="7">
    <source>
        <dbReference type="ARBA" id="ARBA00022884"/>
    </source>
</evidence>
<sequence length="86" mass="10456">MRLVWSSTSWEDYLYWQKADKKILKRINTLIKSCLRTPQEGIGKPEALKGDLQGYWSRRITSEHRLVYKFEKDELMIAACRYHYWK</sequence>
<evidence type="ECO:0000256" key="1">
    <source>
        <dbReference type="ARBA" id="ARBA00008172"/>
    </source>
</evidence>
<dbReference type="Pfam" id="PF06769">
    <property type="entry name" value="YoeB_toxin"/>
    <property type="match status" value="1"/>
</dbReference>
<dbReference type="STRING" id="143223.SAMN05878281_2340"/>
<keyword evidence="3" id="KW-1277">Toxin-antitoxin system</keyword>
<dbReference type="SUPFAM" id="SSF143011">
    <property type="entry name" value="RelE-like"/>
    <property type="match status" value="1"/>
</dbReference>
<dbReference type="Gene3D" id="3.30.2310.20">
    <property type="entry name" value="RelE-like"/>
    <property type="match status" value="1"/>
</dbReference>